<evidence type="ECO:0000313" key="2">
    <source>
        <dbReference type="EMBL" id="KAK6172880.1"/>
    </source>
</evidence>
<feature type="chain" id="PRO_5042996504" evidence="1">
    <location>
        <begin position="19"/>
        <end position="91"/>
    </location>
</feature>
<accession>A0AAN8JDA1</accession>
<dbReference type="EMBL" id="JAZGQO010000011">
    <property type="protein sequence ID" value="KAK6172880.1"/>
    <property type="molecule type" value="Genomic_DNA"/>
</dbReference>
<evidence type="ECO:0000313" key="3">
    <source>
        <dbReference type="Proteomes" id="UP001347796"/>
    </source>
</evidence>
<dbReference type="Proteomes" id="UP001347796">
    <property type="component" value="Unassembled WGS sequence"/>
</dbReference>
<keyword evidence="1" id="KW-0732">Signal</keyword>
<gene>
    <name evidence="2" type="ORF">SNE40_016451</name>
</gene>
<reference evidence="2 3" key="1">
    <citation type="submission" date="2024-01" db="EMBL/GenBank/DDBJ databases">
        <title>The genome of the rayed Mediterranean limpet Patella caerulea (Linnaeus, 1758).</title>
        <authorList>
            <person name="Anh-Thu Weber A."/>
            <person name="Halstead-Nussloch G."/>
        </authorList>
    </citation>
    <scope>NUCLEOTIDE SEQUENCE [LARGE SCALE GENOMIC DNA]</scope>
    <source>
        <strain evidence="2">AATW-2023a</strain>
        <tissue evidence="2">Whole specimen</tissue>
    </source>
</reference>
<keyword evidence="3" id="KW-1185">Reference proteome</keyword>
<proteinExistence type="predicted"/>
<name>A0AAN8JDA1_PATCE</name>
<protein>
    <submittedName>
        <fullName evidence="2">Uncharacterized protein</fullName>
    </submittedName>
</protein>
<evidence type="ECO:0000256" key="1">
    <source>
        <dbReference type="SAM" id="SignalP"/>
    </source>
</evidence>
<dbReference type="AlphaFoldDB" id="A0AAN8JDA1"/>
<organism evidence="2 3">
    <name type="scientific">Patella caerulea</name>
    <name type="common">Rayed Mediterranean limpet</name>
    <dbReference type="NCBI Taxonomy" id="87958"/>
    <lineage>
        <taxon>Eukaryota</taxon>
        <taxon>Metazoa</taxon>
        <taxon>Spiralia</taxon>
        <taxon>Lophotrochozoa</taxon>
        <taxon>Mollusca</taxon>
        <taxon>Gastropoda</taxon>
        <taxon>Patellogastropoda</taxon>
        <taxon>Patelloidea</taxon>
        <taxon>Patellidae</taxon>
        <taxon>Patella</taxon>
    </lineage>
</organism>
<feature type="signal peptide" evidence="1">
    <location>
        <begin position="1"/>
        <end position="18"/>
    </location>
</feature>
<sequence>MKLLFLVAVIAAVWVVEARRQCENNHECAAVIQCQAHEEHHCNLHDGRCECRDHVAGAPPGTCTDNDLSNCQCEHGGTPGCQHGHCHCNHH</sequence>
<comment type="caution">
    <text evidence="2">The sequence shown here is derived from an EMBL/GenBank/DDBJ whole genome shotgun (WGS) entry which is preliminary data.</text>
</comment>